<keyword evidence="2" id="KW-0560">Oxidoreductase</keyword>
<name>A0A1H3ME54_9RHOB</name>
<dbReference type="InterPro" id="IPR050383">
    <property type="entry name" value="GlyoxalaseI/FosfomycinResist"/>
</dbReference>
<dbReference type="InterPro" id="IPR029068">
    <property type="entry name" value="Glyas_Bleomycin-R_OHBP_Dase"/>
</dbReference>
<dbReference type="GO" id="GO:0051213">
    <property type="term" value="F:dioxygenase activity"/>
    <property type="evidence" value="ECO:0007669"/>
    <property type="project" value="UniProtKB-KW"/>
</dbReference>
<feature type="domain" description="VOC" evidence="1">
    <location>
        <begin position="7"/>
        <end position="131"/>
    </location>
</feature>
<dbReference type="Proteomes" id="UP000199026">
    <property type="component" value="Unassembled WGS sequence"/>
</dbReference>
<gene>
    <name evidence="2" type="ORF">SAMN05444486_103536</name>
</gene>
<dbReference type="PANTHER" id="PTHR21366">
    <property type="entry name" value="GLYOXALASE FAMILY PROTEIN"/>
    <property type="match status" value="1"/>
</dbReference>
<proteinExistence type="predicted"/>
<dbReference type="EMBL" id="FNPR01000003">
    <property type="protein sequence ID" value="SDY74584.1"/>
    <property type="molecule type" value="Genomic_DNA"/>
</dbReference>
<organism evidence="2 3">
    <name type="scientific">Lentibacter algarum</name>
    <dbReference type="NCBI Taxonomy" id="576131"/>
    <lineage>
        <taxon>Bacteria</taxon>
        <taxon>Pseudomonadati</taxon>
        <taxon>Pseudomonadota</taxon>
        <taxon>Alphaproteobacteria</taxon>
        <taxon>Rhodobacterales</taxon>
        <taxon>Roseobacteraceae</taxon>
        <taxon>Lentibacter</taxon>
    </lineage>
</organism>
<accession>A0A1H3ME54</accession>
<evidence type="ECO:0000259" key="1">
    <source>
        <dbReference type="PROSITE" id="PS51819"/>
    </source>
</evidence>
<dbReference type="Gene3D" id="3.10.180.10">
    <property type="entry name" value="2,3-Dihydroxybiphenyl 1,2-Dioxygenase, domain 1"/>
    <property type="match status" value="1"/>
</dbReference>
<dbReference type="STRING" id="576131.SAMN05444486_103536"/>
<keyword evidence="2" id="KW-0223">Dioxygenase</keyword>
<dbReference type="GeneID" id="78125479"/>
<dbReference type="PANTHER" id="PTHR21366:SF14">
    <property type="entry name" value="GLYOXALASE DOMAIN-CONTAINING PROTEIN 5"/>
    <property type="match status" value="1"/>
</dbReference>
<sequence>MSVKIAALDHLVLTVTDLARSAAFYEAALGMRHETFTGTDGTKRHALLFGRQKINLHQAGAEFAPHARRPTVGSADLCFLLEGGMSLTVAALEALGVSIVDGPIRRTGARGPINSIYIRDPDGNLIELSEPL</sequence>
<evidence type="ECO:0000313" key="2">
    <source>
        <dbReference type="EMBL" id="SDY74584.1"/>
    </source>
</evidence>
<keyword evidence="3" id="KW-1185">Reference proteome</keyword>
<reference evidence="2 3" key="1">
    <citation type="submission" date="2016-10" db="EMBL/GenBank/DDBJ databases">
        <authorList>
            <person name="de Groot N.N."/>
        </authorList>
    </citation>
    <scope>NUCLEOTIDE SEQUENCE [LARGE SCALE GENOMIC DNA]</scope>
    <source>
        <strain evidence="2 3">DSM 24677</strain>
    </source>
</reference>
<dbReference type="SUPFAM" id="SSF54593">
    <property type="entry name" value="Glyoxalase/Bleomycin resistance protein/Dihydroxybiphenyl dioxygenase"/>
    <property type="match status" value="1"/>
</dbReference>
<dbReference type="InterPro" id="IPR037523">
    <property type="entry name" value="VOC_core"/>
</dbReference>
<dbReference type="Pfam" id="PF00903">
    <property type="entry name" value="Glyoxalase"/>
    <property type="match status" value="1"/>
</dbReference>
<dbReference type="PROSITE" id="PS51819">
    <property type="entry name" value="VOC"/>
    <property type="match status" value="1"/>
</dbReference>
<dbReference type="AlphaFoldDB" id="A0A1H3ME54"/>
<dbReference type="InterPro" id="IPR004360">
    <property type="entry name" value="Glyas_Fos-R_dOase_dom"/>
</dbReference>
<evidence type="ECO:0000313" key="3">
    <source>
        <dbReference type="Proteomes" id="UP000199026"/>
    </source>
</evidence>
<protein>
    <submittedName>
        <fullName evidence="2">Catechol 2,3-dioxygenase</fullName>
    </submittedName>
</protein>
<dbReference type="CDD" id="cd07253">
    <property type="entry name" value="GLOD5"/>
    <property type="match status" value="1"/>
</dbReference>
<dbReference type="RefSeq" id="WP_218140890.1">
    <property type="nucleotide sequence ID" value="NZ_CALJFH010000035.1"/>
</dbReference>